<keyword evidence="2" id="KW-0812">Transmembrane</keyword>
<dbReference type="Proteomes" id="UP000198988">
    <property type="component" value="Unassembled WGS sequence"/>
</dbReference>
<dbReference type="InterPro" id="IPR050817">
    <property type="entry name" value="DjlA_DnaK_co-chaperone"/>
</dbReference>
<dbReference type="InterPro" id="IPR036869">
    <property type="entry name" value="J_dom_sf"/>
</dbReference>
<keyword evidence="2" id="KW-1133">Transmembrane helix</keyword>
<dbReference type="InterPro" id="IPR001623">
    <property type="entry name" value="DnaJ_domain"/>
</dbReference>
<dbReference type="OrthoDB" id="9782583at2"/>
<dbReference type="Gene3D" id="1.10.287.110">
    <property type="entry name" value="DnaJ domain"/>
    <property type="match status" value="1"/>
</dbReference>
<dbReference type="PROSITE" id="PS50076">
    <property type="entry name" value="DNAJ_2"/>
    <property type="match status" value="1"/>
</dbReference>
<dbReference type="CDD" id="cd06257">
    <property type="entry name" value="DnaJ"/>
    <property type="match status" value="1"/>
</dbReference>
<keyword evidence="2" id="KW-0472">Membrane</keyword>
<dbReference type="CDD" id="cd07316">
    <property type="entry name" value="terB_like_DjlA"/>
    <property type="match status" value="1"/>
</dbReference>
<name>A0A1H6L1V6_9GAMM</name>
<dbReference type="Pfam" id="PF00226">
    <property type="entry name" value="DnaJ"/>
    <property type="match status" value="1"/>
</dbReference>
<dbReference type="RefSeq" id="WP_090715309.1">
    <property type="nucleotide sequence ID" value="NZ_CDSC02000133.1"/>
</dbReference>
<dbReference type="PANTHER" id="PTHR24074">
    <property type="entry name" value="CO-CHAPERONE PROTEIN DJLA"/>
    <property type="match status" value="1"/>
</dbReference>
<sequence>MIWLAAIFGYWINGAVGAFVGIAIVWILSFVTKSFNVNNNTHATTLFLNSLFSMLAKMAKADGVIAKEEIDAVTRFMSAIRLSSKDKETAINAFRKASSSEQSIYEYASQYRAVASSEVRGVVYAVLWEVAYSDGVLHEQEDEILRKIPEYLGLHNGIYNDYKNSVNNQSSWGEADIDKHYQVLRCAKDNSDKEIKKAYRKAISKHHPDKIQSQGLPKEFMDYANEQSKKINKAYDAIKKSRH</sequence>
<proteinExistence type="predicted"/>
<evidence type="ECO:0000259" key="3">
    <source>
        <dbReference type="PROSITE" id="PS50076"/>
    </source>
</evidence>
<reference evidence="6 7" key="2">
    <citation type="submission" date="2016-06" db="EMBL/GenBank/DDBJ databases">
        <authorList>
            <person name="Petersen J."/>
            <person name="Sayavedra L."/>
        </authorList>
    </citation>
    <scope>NUCLEOTIDE SEQUENCE [LARGE SCALE GENOMIC DNA]</scope>
    <source>
        <strain evidence="7">BazSymA</strain>
        <strain evidence="6">BazSymB</strain>
    </source>
</reference>
<evidence type="ECO:0000313" key="6">
    <source>
        <dbReference type="Proteomes" id="UP000198559"/>
    </source>
</evidence>
<reference evidence="5" key="1">
    <citation type="submission" date="2016-06" db="EMBL/GenBank/DDBJ databases">
        <authorList>
            <person name="Olsen C.W."/>
            <person name="Carey S."/>
            <person name="Hinshaw L."/>
            <person name="Karasin A.I."/>
        </authorList>
    </citation>
    <scope>NUCLEOTIDE SEQUENCE [LARGE SCALE GENOMIC DNA]</scope>
    <source>
        <strain evidence="4">BazSymA</strain>
        <strain evidence="5">BazSymB</strain>
    </source>
</reference>
<dbReference type="Proteomes" id="UP000198559">
    <property type="component" value="Unassembled WGS sequence"/>
</dbReference>
<evidence type="ECO:0000313" key="7">
    <source>
        <dbReference type="Proteomes" id="UP000198988"/>
    </source>
</evidence>
<evidence type="ECO:0000256" key="2">
    <source>
        <dbReference type="SAM" id="Phobius"/>
    </source>
</evidence>
<organism evidence="5 6">
    <name type="scientific">Bathymodiolus azoricus thioautotrophic gill symbiont</name>
    <dbReference type="NCBI Taxonomy" id="235205"/>
    <lineage>
        <taxon>Bacteria</taxon>
        <taxon>Pseudomonadati</taxon>
        <taxon>Pseudomonadota</taxon>
        <taxon>Gammaproteobacteria</taxon>
        <taxon>sulfur-oxidizing symbionts</taxon>
    </lineage>
</organism>
<dbReference type="InterPro" id="IPR029024">
    <property type="entry name" value="TerB-like"/>
</dbReference>
<gene>
    <name evidence="4" type="ORF">BAZSYMA_ACONTIG00211_3</name>
    <name evidence="5" type="ORF">BAZSYMB_SCAFFOLD00002_11</name>
</gene>
<dbReference type="SMART" id="SM00271">
    <property type="entry name" value="DnaJ"/>
    <property type="match status" value="1"/>
</dbReference>
<dbReference type="EMBL" id="CDSC02000133">
    <property type="protein sequence ID" value="SEH71745.1"/>
    <property type="molecule type" value="Genomic_DNA"/>
</dbReference>
<dbReference type="EMBL" id="CVUD02000163">
    <property type="protein sequence ID" value="SEH82113.1"/>
    <property type="molecule type" value="Genomic_DNA"/>
</dbReference>
<keyword evidence="5" id="KW-0346">Stress response</keyword>
<dbReference type="Gene3D" id="1.10.3680.10">
    <property type="entry name" value="TerB-like"/>
    <property type="match status" value="1"/>
</dbReference>
<dbReference type="SUPFAM" id="SSF46565">
    <property type="entry name" value="Chaperone J-domain"/>
    <property type="match status" value="1"/>
</dbReference>
<evidence type="ECO:0000256" key="1">
    <source>
        <dbReference type="ARBA" id="ARBA00023186"/>
    </source>
</evidence>
<dbReference type="Pfam" id="PF05099">
    <property type="entry name" value="TerB"/>
    <property type="match status" value="1"/>
</dbReference>
<evidence type="ECO:0000313" key="4">
    <source>
        <dbReference type="EMBL" id="SEH71745.1"/>
    </source>
</evidence>
<feature type="transmembrane region" description="Helical" evidence="2">
    <location>
        <begin position="7"/>
        <end position="31"/>
    </location>
</feature>
<dbReference type="AlphaFoldDB" id="A0A1H6L1V6"/>
<dbReference type="SUPFAM" id="SSF158682">
    <property type="entry name" value="TerB-like"/>
    <property type="match status" value="1"/>
</dbReference>
<evidence type="ECO:0000313" key="5">
    <source>
        <dbReference type="EMBL" id="SEH82113.1"/>
    </source>
</evidence>
<accession>A0A1H6L1V6</accession>
<dbReference type="STRING" id="235205.BAZSYMB_SCAFFOLD00002_11"/>
<dbReference type="PRINTS" id="PR00625">
    <property type="entry name" value="JDOMAIN"/>
</dbReference>
<protein>
    <submittedName>
        <fullName evidence="5">Heat shock protein DnaJ domain-containingprotein</fullName>
    </submittedName>
</protein>
<keyword evidence="1" id="KW-0143">Chaperone</keyword>
<dbReference type="InterPro" id="IPR007791">
    <property type="entry name" value="DjlA_N"/>
</dbReference>
<feature type="domain" description="J" evidence="3">
    <location>
        <begin position="179"/>
        <end position="243"/>
    </location>
</feature>